<evidence type="ECO:0000256" key="1">
    <source>
        <dbReference type="ARBA" id="ARBA00004567"/>
    </source>
</evidence>
<dbReference type="GO" id="GO:0031965">
    <property type="term" value="C:nuclear membrane"/>
    <property type="evidence" value="ECO:0007669"/>
    <property type="project" value="InterPro"/>
</dbReference>
<dbReference type="PROSITE" id="PS51472">
    <property type="entry name" value="RRM_NUP35"/>
    <property type="match status" value="1"/>
</dbReference>
<evidence type="ECO:0000256" key="5">
    <source>
        <dbReference type="ARBA" id="ARBA00022816"/>
    </source>
</evidence>
<dbReference type="CDD" id="cd12441">
    <property type="entry name" value="RRM_Nup53_like"/>
    <property type="match status" value="1"/>
</dbReference>
<dbReference type="GO" id="GO:0005543">
    <property type="term" value="F:phospholipid binding"/>
    <property type="evidence" value="ECO:0007669"/>
    <property type="project" value="TreeGrafter"/>
</dbReference>
<dbReference type="FunFam" id="3.30.70.330:FF:000095">
    <property type="entry name" value="Putative Nucleoporin NUP53"/>
    <property type="match status" value="1"/>
</dbReference>
<dbReference type="InterPro" id="IPR035979">
    <property type="entry name" value="RBD_domain_sf"/>
</dbReference>
<evidence type="ECO:0000256" key="13">
    <source>
        <dbReference type="SAM" id="MobiDB-lite"/>
    </source>
</evidence>
<evidence type="ECO:0000313" key="16">
    <source>
        <dbReference type="Proteomes" id="UP001329430"/>
    </source>
</evidence>
<evidence type="ECO:0000256" key="2">
    <source>
        <dbReference type="ARBA" id="ARBA00009454"/>
    </source>
</evidence>
<dbReference type="GO" id="GO:0044613">
    <property type="term" value="C:nuclear pore central transport channel"/>
    <property type="evidence" value="ECO:0007669"/>
    <property type="project" value="TreeGrafter"/>
</dbReference>
<feature type="compositionally biased region" description="Low complexity" evidence="13">
    <location>
        <begin position="8"/>
        <end position="22"/>
    </location>
</feature>
<dbReference type="AlphaFoldDB" id="A0AAN7VKY2"/>
<evidence type="ECO:0000256" key="10">
    <source>
        <dbReference type="ARBA" id="ARBA00029997"/>
    </source>
</evidence>
<comment type="caution">
    <text evidence="15">The sequence shown here is derived from an EMBL/GenBank/DDBJ whole genome shotgun (WGS) entry which is preliminary data.</text>
</comment>
<keyword evidence="9 12" id="KW-0539">Nucleus</keyword>
<accession>A0AAN7VKY2</accession>
<comment type="subcellular location">
    <subcellularLocation>
        <location evidence="1">Nucleus</location>
        <location evidence="1">Nuclear pore complex</location>
    </subcellularLocation>
</comment>
<name>A0AAN7VKY2_9COLE</name>
<dbReference type="PIRSF" id="PIRSF038119">
    <property type="entry name" value="Nucleoporin_NUP53"/>
    <property type="match status" value="1"/>
</dbReference>
<dbReference type="Gene3D" id="3.30.70.330">
    <property type="match status" value="1"/>
</dbReference>
<evidence type="ECO:0000256" key="12">
    <source>
        <dbReference type="PROSITE-ProRule" id="PRU00804"/>
    </source>
</evidence>
<dbReference type="GO" id="GO:0003676">
    <property type="term" value="F:nucleic acid binding"/>
    <property type="evidence" value="ECO:0007669"/>
    <property type="project" value="InterPro"/>
</dbReference>
<evidence type="ECO:0000259" key="14">
    <source>
        <dbReference type="PROSITE" id="PS51472"/>
    </source>
</evidence>
<feature type="compositionally biased region" description="Polar residues" evidence="13">
    <location>
        <begin position="73"/>
        <end position="83"/>
    </location>
</feature>
<evidence type="ECO:0000256" key="9">
    <source>
        <dbReference type="ARBA" id="ARBA00023242"/>
    </source>
</evidence>
<evidence type="ECO:0000256" key="8">
    <source>
        <dbReference type="ARBA" id="ARBA00023132"/>
    </source>
</evidence>
<evidence type="ECO:0000256" key="11">
    <source>
        <dbReference type="ARBA" id="ARBA00030250"/>
    </source>
</evidence>
<evidence type="ECO:0000256" key="7">
    <source>
        <dbReference type="ARBA" id="ARBA00023010"/>
    </source>
</evidence>
<organism evidence="15 16">
    <name type="scientific">Pyrocoelia pectoralis</name>
    <dbReference type="NCBI Taxonomy" id="417401"/>
    <lineage>
        <taxon>Eukaryota</taxon>
        <taxon>Metazoa</taxon>
        <taxon>Ecdysozoa</taxon>
        <taxon>Arthropoda</taxon>
        <taxon>Hexapoda</taxon>
        <taxon>Insecta</taxon>
        <taxon>Pterygota</taxon>
        <taxon>Neoptera</taxon>
        <taxon>Endopterygota</taxon>
        <taxon>Coleoptera</taxon>
        <taxon>Polyphaga</taxon>
        <taxon>Elateriformia</taxon>
        <taxon>Elateroidea</taxon>
        <taxon>Lampyridae</taxon>
        <taxon>Lampyrinae</taxon>
        <taxon>Pyrocoelia</taxon>
    </lineage>
</organism>
<dbReference type="GO" id="GO:0017056">
    <property type="term" value="F:structural constituent of nuclear pore"/>
    <property type="evidence" value="ECO:0007669"/>
    <property type="project" value="InterPro"/>
</dbReference>
<comment type="similarity">
    <text evidence="2">Belongs to the Nup35 family.</text>
</comment>
<proteinExistence type="inferred from homology"/>
<keyword evidence="16" id="KW-1185">Reference proteome</keyword>
<sequence length="272" mass="29601">MEPMTLGSAPSSPSSPLANPNYLPAFLMGNAKPASPNSPEIRKNISFNLTPSDRSSLRQKLFSPSVPDVPKATLQSPVEINNTPGPPKQSLFDTLDVRRSVNTNTFTPNTPSSFQHDSFSQNVNESSMERVETIRQAMSSNLWVTVFGFPSTASGIVVAQFSSCGLIADKRFPAQGNWVHLKFSNTLEVSKALSLNGKLISNTMMVGVSPYHGNCNKENIESPLPKTPTTRARSLRLSFVSPQNSNMVITPENIPQKSSGILTKAMDYVLGW</sequence>
<keyword evidence="7" id="KW-0811">Translocation</keyword>
<reference evidence="15 16" key="1">
    <citation type="journal article" date="2024" name="Insects">
        <title>An Improved Chromosome-Level Genome Assembly of the Firefly Pyrocoelia pectoralis.</title>
        <authorList>
            <person name="Fu X."/>
            <person name="Meyer-Rochow V.B."/>
            <person name="Ballantyne L."/>
            <person name="Zhu X."/>
        </authorList>
    </citation>
    <scope>NUCLEOTIDE SEQUENCE [LARGE SCALE GENOMIC DNA]</scope>
    <source>
        <strain evidence="15">XCY_ONT2</strain>
    </source>
</reference>
<dbReference type="EMBL" id="JAVRBK010000003">
    <property type="protein sequence ID" value="KAK5645709.1"/>
    <property type="molecule type" value="Genomic_DNA"/>
</dbReference>
<evidence type="ECO:0000313" key="15">
    <source>
        <dbReference type="EMBL" id="KAK5645709.1"/>
    </source>
</evidence>
<evidence type="ECO:0000256" key="6">
    <source>
        <dbReference type="ARBA" id="ARBA00022927"/>
    </source>
</evidence>
<dbReference type="InterPro" id="IPR012677">
    <property type="entry name" value="Nucleotide-bd_a/b_plait_sf"/>
</dbReference>
<dbReference type="PANTHER" id="PTHR21527">
    <property type="entry name" value="NUCLEOPORIN NUP35"/>
    <property type="match status" value="1"/>
</dbReference>
<dbReference type="GO" id="GO:0006607">
    <property type="term" value="P:NLS-bearing protein import into nucleus"/>
    <property type="evidence" value="ECO:0007669"/>
    <property type="project" value="TreeGrafter"/>
</dbReference>
<dbReference type="InterPro" id="IPR017389">
    <property type="entry name" value="Nucleoporin_NUP53"/>
</dbReference>
<feature type="region of interest" description="Disordered" evidence="13">
    <location>
        <begin position="63"/>
        <end position="89"/>
    </location>
</feature>
<dbReference type="InterPro" id="IPR007846">
    <property type="entry name" value="RRM_NUP35_dom"/>
</dbReference>
<dbReference type="GO" id="GO:0006999">
    <property type="term" value="P:nuclear pore organization"/>
    <property type="evidence" value="ECO:0007669"/>
    <property type="project" value="TreeGrafter"/>
</dbReference>
<keyword evidence="4 12" id="KW-0813">Transport</keyword>
<dbReference type="GO" id="GO:0044615">
    <property type="term" value="C:nuclear pore nuclear basket"/>
    <property type="evidence" value="ECO:0007669"/>
    <property type="project" value="TreeGrafter"/>
</dbReference>
<keyword evidence="8 12" id="KW-0906">Nuclear pore complex</keyword>
<keyword evidence="6" id="KW-0653">Protein transport</keyword>
<feature type="domain" description="RRM Nup35-type" evidence="14">
    <location>
        <begin position="138"/>
        <end position="218"/>
    </location>
</feature>
<dbReference type="Pfam" id="PF05172">
    <property type="entry name" value="RRM_Nup35"/>
    <property type="match status" value="1"/>
</dbReference>
<dbReference type="SUPFAM" id="SSF54928">
    <property type="entry name" value="RNA-binding domain, RBD"/>
    <property type="match status" value="1"/>
</dbReference>
<evidence type="ECO:0000256" key="3">
    <source>
        <dbReference type="ARBA" id="ARBA00016439"/>
    </source>
</evidence>
<feature type="region of interest" description="Disordered" evidence="13">
    <location>
        <begin position="1"/>
        <end position="22"/>
    </location>
</feature>
<dbReference type="GO" id="GO:0051028">
    <property type="term" value="P:mRNA transport"/>
    <property type="evidence" value="ECO:0007669"/>
    <property type="project" value="UniProtKB-UniRule"/>
</dbReference>
<dbReference type="PANTHER" id="PTHR21527:SF6">
    <property type="entry name" value="NUCLEOPORIN NUP35"/>
    <property type="match status" value="1"/>
</dbReference>
<protein>
    <recommendedName>
        <fullName evidence="3">Nucleoporin NUP35</fullName>
    </recommendedName>
    <alternativeName>
        <fullName evidence="11">35 kDa nucleoporin</fullName>
    </alternativeName>
    <alternativeName>
        <fullName evidence="10">Nucleoporin NUP53</fullName>
    </alternativeName>
</protein>
<keyword evidence="5 12" id="KW-0509">mRNA transport</keyword>
<dbReference type="Proteomes" id="UP001329430">
    <property type="component" value="Chromosome 3"/>
</dbReference>
<evidence type="ECO:0000256" key="4">
    <source>
        <dbReference type="ARBA" id="ARBA00022448"/>
    </source>
</evidence>
<gene>
    <name evidence="15" type="ORF">RI129_004173</name>
</gene>